<dbReference type="SMART" id="SM00558">
    <property type="entry name" value="JmjC"/>
    <property type="match status" value="1"/>
</dbReference>
<evidence type="ECO:0000259" key="1">
    <source>
        <dbReference type="PROSITE" id="PS51184"/>
    </source>
</evidence>
<geneLocation type="plasmid" evidence="2 3">
    <name>pP742401</name>
</geneLocation>
<organism evidence="2 3">
    <name type="scientific">Gloeothece citriformis (strain PCC 7424)</name>
    <name type="common">Cyanothece sp. (strain PCC 7424)</name>
    <dbReference type="NCBI Taxonomy" id="65393"/>
    <lineage>
        <taxon>Bacteria</taxon>
        <taxon>Bacillati</taxon>
        <taxon>Cyanobacteriota</taxon>
        <taxon>Cyanophyceae</taxon>
        <taxon>Oscillatoriophycideae</taxon>
        <taxon>Chroococcales</taxon>
        <taxon>Aphanothecaceae</taxon>
        <taxon>Gloeothece</taxon>
        <taxon>Gloeothece citriformis</taxon>
    </lineage>
</organism>
<name>B7KM04_GLOC7</name>
<evidence type="ECO:0000313" key="2">
    <source>
        <dbReference type="EMBL" id="ACK73826.1"/>
    </source>
</evidence>
<reference evidence="3" key="1">
    <citation type="journal article" date="2011" name="MBio">
        <title>Novel metabolic attributes of the genus Cyanothece, comprising a group of unicellular nitrogen-fixing Cyanobacteria.</title>
        <authorList>
            <person name="Bandyopadhyay A."/>
            <person name="Elvitigala T."/>
            <person name="Welsh E."/>
            <person name="Stockel J."/>
            <person name="Liberton M."/>
            <person name="Min H."/>
            <person name="Sherman L.A."/>
            <person name="Pakrasi H.B."/>
        </authorList>
    </citation>
    <scope>NUCLEOTIDE SEQUENCE [LARGE SCALE GENOMIC DNA]</scope>
    <source>
        <strain evidence="3">PCC 7424</strain>
        <plasmid evidence="3">pP742401</plasmid>
    </source>
</reference>
<dbReference type="eggNOG" id="COG2850">
    <property type="taxonomic scope" value="Bacteria"/>
</dbReference>
<dbReference type="PROSITE" id="PS51184">
    <property type="entry name" value="JMJC"/>
    <property type="match status" value="1"/>
</dbReference>
<keyword evidence="3" id="KW-1185">Reference proteome</keyword>
<evidence type="ECO:0000313" key="3">
    <source>
        <dbReference type="Proteomes" id="UP000002384"/>
    </source>
</evidence>
<dbReference type="AlphaFoldDB" id="B7KM04"/>
<dbReference type="Pfam" id="PF13621">
    <property type="entry name" value="Cupin_8"/>
    <property type="match status" value="1"/>
</dbReference>
<feature type="domain" description="JmjC" evidence="1">
    <location>
        <begin position="97"/>
        <end position="262"/>
    </location>
</feature>
<dbReference type="InterPro" id="IPR041667">
    <property type="entry name" value="Cupin_8"/>
</dbReference>
<dbReference type="KEGG" id="cyc:PCC7424_5761"/>
<protein>
    <submittedName>
        <fullName evidence="2">Transcription factor jumonji jmjC domain protein</fullName>
    </submittedName>
</protein>
<dbReference type="EMBL" id="CP001292">
    <property type="protein sequence ID" value="ACK73826.1"/>
    <property type="molecule type" value="Genomic_DNA"/>
</dbReference>
<dbReference type="OrthoDB" id="118524at2"/>
<accession>B7KM04</accession>
<dbReference type="HOGENOM" id="CLU_016785_3_3_3"/>
<proteinExistence type="predicted"/>
<dbReference type="PANTHER" id="PTHR12461">
    <property type="entry name" value="HYPOXIA-INDUCIBLE FACTOR 1 ALPHA INHIBITOR-RELATED"/>
    <property type="match status" value="1"/>
</dbReference>
<dbReference type="PANTHER" id="PTHR12461:SF105">
    <property type="entry name" value="HYPOXIA-INDUCIBLE FACTOR 1-ALPHA INHIBITOR"/>
    <property type="match status" value="1"/>
</dbReference>
<dbReference type="SUPFAM" id="SSF51197">
    <property type="entry name" value="Clavaminate synthase-like"/>
    <property type="match status" value="1"/>
</dbReference>
<dbReference type="InterPro" id="IPR003347">
    <property type="entry name" value="JmjC_dom"/>
</dbReference>
<keyword evidence="2" id="KW-0614">Plasmid</keyword>
<dbReference type="RefSeq" id="WP_012599727.1">
    <property type="nucleotide sequence ID" value="NC_011738.1"/>
</dbReference>
<dbReference type="Gene3D" id="2.60.120.650">
    <property type="entry name" value="Cupin"/>
    <property type="match status" value="1"/>
</dbReference>
<gene>
    <name evidence="2" type="ordered locus">PCC7424_5761</name>
</gene>
<dbReference type="Proteomes" id="UP000002384">
    <property type="component" value="Plasmid pP742401"/>
</dbReference>
<sequence>MKVKTIRRIENPSIEEFRQEFLKKNQPVIISGVANHWPAYQKWNPEFFKQNFGHILAPMRTSDNEIEWFFGGEKLKRSAISIAEYFDLVESVSLDKKRPPYLGNIAFNDPLAKPHLDRIRSDIQFPNYFPKYYQLDLRLWISALGQKSTIHNDNYHNFNAQIYGEKAFLLFSPEQYEALYPVKINDELWSSPINPQQPELEKYPQFEEAIALEGILKEAEILFLPMFWWHQFRSITTSINVNMWVELDKIVPMYEKSRYCPKNQKTV</sequence>